<evidence type="ECO:0008006" key="4">
    <source>
        <dbReference type="Google" id="ProtNLM"/>
    </source>
</evidence>
<keyword evidence="3" id="KW-1185">Reference proteome</keyword>
<gene>
    <name evidence="2" type="ORF">OQZ29_07440</name>
</gene>
<accession>A0A9X3DBJ4</accession>
<keyword evidence="1" id="KW-0732">Signal</keyword>
<comment type="caution">
    <text evidence="2">The sequence shown here is derived from an EMBL/GenBank/DDBJ whole genome shotgun (WGS) entry which is preliminary data.</text>
</comment>
<feature type="chain" id="PRO_5040775110" description="Adhesin domain-containing protein" evidence="1">
    <location>
        <begin position="21"/>
        <end position="424"/>
    </location>
</feature>
<dbReference type="RefSeq" id="WP_116168900.1">
    <property type="nucleotide sequence ID" value="NZ_JAPJUH010000002.1"/>
</dbReference>
<evidence type="ECO:0000256" key="1">
    <source>
        <dbReference type="SAM" id="SignalP"/>
    </source>
</evidence>
<evidence type="ECO:0000313" key="3">
    <source>
        <dbReference type="Proteomes" id="UP001142592"/>
    </source>
</evidence>
<feature type="signal peptide" evidence="1">
    <location>
        <begin position="1"/>
        <end position="20"/>
    </location>
</feature>
<dbReference type="AlphaFoldDB" id="A0A9X3DBJ4"/>
<dbReference type="EMBL" id="JAPJUH010000002">
    <property type="protein sequence ID" value="MCX3264572.1"/>
    <property type="molecule type" value="Genomic_DNA"/>
</dbReference>
<sequence>MKTIKIFLGLLALIAVKTNAQQSVVVNASNDTYAAVSVKSTVSVNQDVESGADAERSKSFSKTFSVDNSDKVNLNNQYGSITIKTWDRKEVKVDIDIKAFSNSDNDVQKLLDGVNIDANKNGDVVTIKTNLADRGGRWGRGVRNGVTTWRREVKINYVVYMPSANPLSVLQQYGNVELGNFSGPTSLKVQYGNLVAGNLSNTNNYVNVQYGKCDIQDLNAAVVKHEYNGPVTIGSVGTLELDAEYVGVNINTIRRSADIKVQYGKGLTVGTIGGNLLLSAEYAKVNINTVKGNTVVKQAYGDLNIASAGKLAVNAEYSNVTLGTLNGDANINMDYNRLNVSEITPACKNFTFGGEYVSVGIGFADRFNANFNVSTSYAGFKYGSNVTSSLVSKDDENKKYAGKIGSGGTANVSVKTEYGSVTFK</sequence>
<proteinExistence type="predicted"/>
<dbReference type="Proteomes" id="UP001142592">
    <property type="component" value="Unassembled WGS sequence"/>
</dbReference>
<name>A0A9X3DBJ4_9SPHI</name>
<evidence type="ECO:0000313" key="2">
    <source>
        <dbReference type="EMBL" id="MCX3264572.1"/>
    </source>
</evidence>
<reference evidence="2" key="1">
    <citation type="submission" date="2022-11" db="EMBL/GenBank/DDBJ databases">
        <authorList>
            <person name="Graham C."/>
            <person name="Newman J.D."/>
        </authorList>
    </citation>
    <scope>NUCLEOTIDE SEQUENCE</scope>
    <source>
        <strain evidence="2">DSM 19486</strain>
    </source>
</reference>
<organism evidence="2 3">
    <name type="scientific">Pedobacter agri</name>
    <dbReference type="NCBI Taxonomy" id="454586"/>
    <lineage>
        <taxon>Bacteria</taxon>
        <taxon>Pseudomonadati</taxon>
        <taxon>Bacteroidota</taxon>
        <taxon>Sphingobacteriia</taxon>
        <taxon>Sphingobacteriales</taxon>
        <taxon>Sphingobacteriaceae</taxon>
        <taxon>Pedobacter</taxon>
    </lineage>
</organism>
<protein>
    <recommendedName>
        <fullName evidence="4">Adhesin domain-containing protein</fullName>
    </recommendedName>
</protein>